<protein>
    <submittedName>
        <fullName evidence="2">Uncharacterized protein</fullName>
    </submittedName>
</protein>
<dbReference type="AlphaFoldDB" id="A0A8H6KQ68"/>
<gene>
    <name evidence="2" type="ORF">CPLU01_04428</name>
</gene>
<keyword evidence="3" id="KW-1185">Reference proteome</keyword>
<sequence>MVLFWRSCPTAASLPGRQVPRARVAAHALSFFGGGSLAAVDGARRVDHKHLPSIDEDEVLSKSVKAMNRKQLEDEADSFWSQYPDARKRSATSLTATGRSTRSLRVIANLQSPNPNNVDAGRDFGEGESNAGETRVGSVLSSSPPGFASASTLPQDRDNDPSSSSQPGFPELRKRHLGSGLSPLGDSSRPEPKRPRRAAAERPMERIDGTVPYNSDAISDKDMPPHGHGPGSRITFSSSFDGSSFKPDSESRASSERPEKLTVRLVSTFIRHALFWAPPQHVPELAGSPVDFDDAELLLWAKLHDSLEFRAVDDGGLRIAISDGGSVHSARVAMIEAKRALQLVGDDAEWHISDERFAQIVGEALAMRLNPDKWAGPRDSIFIIVAARYYLRFLELKITDGYINSLKDHAVAGLPHDECLEVHAARWFDLRQPKGRLRSLRNISGIVSFGHRNVNPLMDDEDQSMS</sequence>
<feature type="compositionally biased region" description="Polar residues" evidence="1">
    <location>
        <begin position="139"/>
        <end position="154"/>
    </location>
</feature>
<name>A0A8H6KQ68_9PEZI</name>
<feature type="compositionally biased region" description="Basic and acidic residues" evidence="1">
    <location>
        <begin position="247"/>
        <end position="258"/>
    </location>
</feature>
<organism evidence="2 3">
    <name type="scientific">Colletotrichum plurivorum</name>
    <dbReference type="NCBI Taxonomy" id="2175906"/>
    <lineage>
        <taxon>Eukaryota</taxon>
        <taxon>Fungi</taxon>
        <taxon>Dikarya</taxon>
        <taxon>Ascomycota</taxon>
        <taxon>Pezizomycotina</taxon>
        <taxon>Sordariomycetes</taxon>
        <taxon>Hypocreomycetidae</taxon>
        <taxon>Glomerellales</taxon>
        <taxon>Glomerellaceae</taxon>
        <taxon>Colletotrichum</taxon>
        <taxon>Colletotrichum orchidearum species complex</taxon>
    </lineage>
</organism>
<reference evidence="2" key="1">
    <citation type="journal article" date="2020" name="Phytopathology">
        <title>Genome Sequence Resources of Colletotrichum truncatum, C. plurivorum, C. musicola, and C. sojae: Four Species Pathogenic to Soybean (Glycine max).</title>
        <authorList>
            <person name="Rogerio F."/>
            <person name="Boufleur T.R."/>
            <person name="Ciampi-Guillardi M."/>
            <person name="Sukno S.A."/>
            <person name="Thon M.R."/>
            <person name="Massola Junior N.S."/>
            <person name="Baroncelli R."/>
        </authorList>
    </citation>
    <scope>NUCLEOTIDE SEQUENCE</scope>
    <source>
        <strain evidence="2">LFN00145</strain>
    </source>
</reference>
<evidence type="ECO:0000313" key="3">
    <source>
        <dbReference type="Proteomes" id="UP000654918"/>
    </source>
</evidence>
<comment type="caution">
    <text evidence="2">The sequence shown here is derived from an EMBL/GenBank/DDBJ whole genome shotgun (WGS) entry which is preliminary data.</text>
</comment>
<accession>A0A8H6KQ68</accession>
<dbReference type="Proteomes" id="UP000654918">
    <property type="component" value="Unassembled WGS sequence"/>
</dbReference>
<feature type="region of interest" description="Disordered" evidence="1">
    <location>
        <begin position="107"/>
        <end position="258"/>
    </location>
</feature>
<evidence type="ECO:0000256" key="1">
    <source>
        <dbReference type="SAM" id="MobiDB-lite"/>
    </source>
</evidence>
<feature type="compositionally biased region" description="Polar residues" evidence="1">
    <location>
        <begin position="107"/>
        <end position="117"/>
    </location>
</feature>
<evidence type="ECO:0000313" key="2">
    <source>
        <dbReference type="EMBL" id="KAF6835348.1"/>
    </source>
</evidence>
<dbReference type="EMBL" id="WIGO01000041">
    <property type="protein sequence ID" value="KAF6835348.1"/>
    <property type="molecule type" value="Genomic_DNA"/>
</dbReference>
<feature type="compositionally biased region" description="Low complexity" evidence="1">
    <location>
        <begin position="178"/>
        <end position="187"/>
    </location>
</feature>
<proteinExistence type="predicted"/>
<feature type="compositionally biased region" description="Basic and acidic residues" evidence="1">
    <location>
        <begin position="188"/>
        <end position="208"/>
    </location>
</feature>